<dbReference type="NCBIfam" id="TIGR01730">
    <property type="entry name" value="RND_mfp"/>
    <property type="match status" value="1"/>
</dbReference>
<dbReference type="GO" id="GO:1990961">
    <property type="term" value="P:xenobiotic detoxification by transmembrane export across the plasma membrane"/>
    <property type="evidence" value="ECO:0007669"/>
    <property type="project" value="InterPro"/>
</dbReference>
<feature type="domain" description="Multidrug resistance protein MdtA-like barrel-sandwich hybrid" evidence="8">
    <location>
        <begin position="62"/>
        <end position="217"/>
    </location>
</feature>
<evidence type="ECO:0000256" key="5">
    <source>
        <dbReference type="SAM" id="Coils"/>
    </source>
</evidence>
<evidence type="ECO:0000259" key="7">
    <source>
        <dbReference type="Pfam" id="PF25876"/>
    </source>
</evidence>
<feature type="domain" description="Multidrug resistance protein MdtA-like C-terminal permuted SH3" evidence="9">
    <location>
        <begin position="321"/>
        <end position="380"/>
    </location>
</feature>
<dbReference type="InterPro" id="IPR030190">
    <property type="entry name" value="MacA_alpha-hairpin_sf"/>
</dbReference>
<protein>
    <submittedName>
        <fullName evidence="10">Efflux RND transporter periplasmic adaptor subunit</fullName>
    </submittedName>
</protein>
<evidence type="ECO:0000256" key="4">
    <source>
        <dbReference type="ARBA" id="ARBA00023054"/>
    </source>
</evidence>
<evidence type="ECO:0000259" key="9">
    <source>
        <dbReference type="Pfam" id="PF25967"/>
    </source>
</evidence>
<dbReference type="GO" id="GO:1990281">
    <property type="term" value="C:efflux pump complex"/>
    <property type="evidence" value="ECO:0007669"/>
    <property type="project" value="TreeGrafter"/>
</dbReference>
<dbReference type="Proteomes" id="UP000449846">
    <property type="component" value="Unassembled WGS sequence"/>
</dbReference>
<accession>A0A844HRV6</accession>
<reference evidence="10 11" key="1">
    <citation type="submission" date="2019-11" db="EMBL/GenBank/DDBJ databases">
        <authorList>
            <person name="Dong K."/>
        </authorList>
    </citation>
    <scope>NUCLEOTIDE SEQUENCE [LARGE SCALE GENOMIC DNA]</scope>
    <source>
        <strain evidence="10 11">NBRC 112902</strain>
    </source>
</reference>
<dbReference type="GO" id="GO:0030313">
    <property type="term" value="C:cell envelope"/>
    <property type="evidence" value="ECO:0007669"/>
    <property type="project" value="UniProtKB-SubCell"/>
</dbReference>
<dbReference type="Pfam" id="PF25967">
    <property type="entry name" value="RND-MFP_C"/>
    <property type="match status" value="1"/>
</dbReference>
<evidence type="ECO:0000256" key="3">
    <source>
        <dbReference type="ARBA" id="ARBA00022448"/>
    </source>
</evidence>
<name>A0A844HRV6_9RHOB</name>
<organism evidence="10 11">
    <name type="scientific">Paracoccus litorisediminis</name>
    <dbReference type="NCBI Taxonomy" id="2006130"/>
    <lineage>
        <taxon>Bacteria</taxon>
        <taxon>Pseudomonadati</taxon>
        <taxon>Pseudomonadota</taxon>
        <taxon>Alphaproteobacteria</taxon>
        <taxon>Rhodobacterales</taxon>
        <taxon>Paracoccaceae</taxon>
        <taxon>Paracoccus</taxon>
    </lineage>
</organism>
<dbReference type="OrthoDB" id="9791520at2"/>
<dbReference type="InterPro" id="IPR006143">
    <property type="entry name" value="RND_pump_MFP"/>
</dbReference>
<proteinExistence type="inferred from homology"/>
<comment type="subcellular location">
    <subcellularLocation>
        <location evidence="1">Cell envelope</location>
    </subcellularLocation>
</comment>
<dbReference type="Gene3D" id="2.40.50.100">
    <property type="match status" value="1"/>
</dbReference>
<dbReference type="Pfam" id="PF25917">
    <property type="entry name" value="BSH_RND"/>
    <property type="match status" value="1"/>
</dbReference>
<evidence type="ECO:0000256" key="6">
    <source>
        <dbReference type="SAM" id="MobiDB-lite"/>
    </source>
</evidence>
<dbReference type="EMBL" id="WMIG01000007">
    <property type="protein sequence ID" value="MTH60371.1"/>
    <property type="molecule type" value="Genomic_DNA"/>
</dbReference>
<dbReference type="Pfam" id="PF25876">
    <property type="entry name" value="HH_MFP_RND"/>
    <property type="match status" value="1"/>
</dbReference>
<comment type="caution">
    <text evidence="10">The sequence shown here is derived from an EMBL/GenBank/DDBJ whole genome shotgun (WGS) entry which is preliminary data.</text>
</comment>
<evidence type="ECO:0000259" key="8">
    <source>
        <dbReference type="Pfam" id="PF25917"/>
    </source>
</evidence>
<evidence type="ECO:0000256" key="1">
    <source>
        <dbReference type="ARBA" id="ARBA00004196"/>
    </source>
</evidence>
<dbReference type="GO" id="GO:0015562">
    <property type="term" value="F:efflux transmembrane transporter activity"/>
    <property type="evidence" value="ECO:0007669"/>
    <property type="project" value="TreeGrafter"/>
</dbReference>
<dbReference type="InterPro" id="IPR058625">
    <property type="entry name" value="MdtA-like_BSH"/>
</dbReference>
<dbReference type="GO" id="GO:0019898">
    <property type="term" value="C:extrinsic component of membrane"/>
    <property type="evidence" value="ECO:0007669"/>
    <property type="project" value="InterPro"/>
</dbReference>
<dbReference type="InterPro" id="IPR058624">
    <property type="entry name" value="MdtA-like_HH"/>
</dbReference>
<keyword evidence="3" id="KW-0813">Transport</keyword>
<dbReference type="PANTHER" id="PTHR30469">
    <property type="entry name" value="MULTIDRUG RESISTANCE PROTEIN MDTA"/>
    <property type="match status" value="1"/>
</dbReference>
<dbReference type="PANTHER" id="PTHR30469:SF33">
    <property type="entry name" value="SLR1207 PROTEIN"/>
    <property type="match status" value="1"/>
</dbReference>
<comment type="similarity">
    <text evidence="2">Belongs to the membrane fusion protein (MFP) (TC 8.A.1) family.</text>
</comment>
<dbReference type="SUPFAM" id="SSF111369">
    <property type="entry name" value="HlyD-like secretion proteins"/>
    <property type="match status" value="1"/>
</dbReference>
<evidence type="ECO:0000313" key="11">
    <source>
        <dbReference type="Proteomes" id="UP000449846"/>
    </source>
</evidence>
<keyword evidence="4 5" id="KW-0175">Coiled coil</keyword>
<evidence type="ECO:0000313" key="10">
    <source>
        <dbReference type="EMBL" id="MTH60371.1"/>
    </source>
</evidence>
<dbReference type="InterPro" id="IPR058627">
    <property type="entry name" value="MdtA-like_C"/>
</dbReference>
<evidence type="ECO:0000256" key="2">
    <source>
        <dbReference type="ARBA" id="ARBA00009477"/>
    </source>
</evidence>
<feature type="domain" description="Multidrug resistance protein MdtA-like alpha-helical hairpin" evidence="7">
    <location>
        <begin position="109"/>
        <end position="185"/>
    </location>
</feature>
<dbReference type="GO" id="GO:1990195">
    <property type="term" value="C:macrolide transmembrane transporter complex"/>
    <property type="evidence" value="ECO:0007669"/>
    <property type="project" value="InterPro"/>
</dbReference>
<feature type="coiled-coil region" evidence="5">
    <location>
        <begin position="109"/>
        <end position="181"/>
    </location>
</feature>
<dbReference type="Gene3D" id="2.40.420.20">
    <property type="match status" value="1"/>
</dbReference>
<sequence length="403" mass="41525">MRKTVTILAVLVACLLTGGGLLRLSGITPGLAATPSYQTAMVTRGDVEETVMAEGQLKPERLVAVGAQVSGRITSLAVELGQQVKQGDLIAEIDSVTQENALRTAQSSLANYQAQKAERQAALDLAEKTLSRQQRLLKTNTTAHSDYDSAAEEVAAAKAQIDALDAQIDGAQVAIETAQANLAYTRITAPSDGTVLAIVNQAGQTVNAAQSSPTIVVLGQLDRMSVHAQISEADITKVAPGQKVRFHLLGDTARTYESVLGDIAPAPQSIVSDSAIDADSTSDSTSEAVYYTGLIPVENPDGKLRTYMTAQVSIILGAAKDALTIPSAALVAGADGQQVRVLGLNGKVETRQVSIGLNDKVLAEVLSGLTEGEQVVTGEASATTTPATAGPGGMMGGPPPMGG</sequence>
<dbReference type="Gene3D" id="2.40.30.170">
    <property type="match status" value="1"/>
</dbReference>
<gene>
    <name evidence="10" type="ORF">GL300_14235</name>
</gene>
<keyword evidence="11" id="KW-1185">Reference proteome</keyword>
<feature type="region of interest" description="Disordered" evidence="6">
    <location>
        <begin position="376"/>
        <end position="403"/>
    </location>
</feature>
<dbReference type="RefSeq" id="WP_155040312.1">
    <property type="nucleotide sequence ID" value="NZ_JBHGCD010000015.1"/>
</dbReference>
<dbReference type="AlphaFoldDB" id="A0A844HRV6"/>
<dbReference type="Gene3D" id="6.10.140.1990">
    <property type="match status" value="1"/>
</dbReference>